<feature type="non-terminal residue" evidence="1">
    <location>
        <position position="112"/>
    </location>
</feature>
<name>A0AAD2HFI6_9AGAR</name>
<sequence>VKTVLTGRATITKTFRRRQYPITGAYTFTDYCSQGQTIKRVIVDIATPPSGGLSLFNLYVALSRISALLAEDDNLEKLNEATRQWWTWMSRTESEVNATEEENSMQIESVPL</sequence>
<gene>
    <name evidence="1" type="ORF">MYCIT1_LOCUS21312</name>
</gene>
<dbReference type="SUPFAM" id="SSF52540">
    <property type="entry name" value="P-loop containing nucleoside triphosphate hydrolases"/>
    <property type="match status" value="1"/>
</dbReference>
<dbReference type="EMBL" id="CAVNYO010000401">
    <property type="protein sequence ID" value="CAK5274245.1"/>
    <property type="molecule type" value="Genomic_DNA"/>
</dbReference>
<protein>
    <submittedName>
        <fullName evidence="1">Uncharacterized protein</fullName>
    </submittedName>
</protein>
<organism evidence="1 2">
    <name type="scientific">Mycena citricolor</name>
    <dbReference type="NCBI Taxonomy" id="2018698"/>
    <lineage>
        <taxon>Eukaryota</taxon>
        <taxon>Fungi</taxon>
        <taxon>Dikarya</taxon>
        <taxon>Basidiomycota</taxon>
        <taxon>Agaricomycotina</taxon>
        <taxon>Agaricomycetes</taxon>
        <taxon>Agaricomycetidae</taxon>
        <taxon>Agaricales</taxon>
        <taxon>Marasmiineae</taxon>
        <taxon>Mycenaceae</taxon>
        <taxon>Mycena</taxon>
    </lineage>
</organism>
<evidence type="ECO:0000313" key="2">
    <source>
        <dbReference type="Proteomes" id="UP001295794"/>
    </source>
</evidence>
<dbReference type="Proteomes" id="UP001295794">
    <property type="component" value="Unassembled WGS sequence"/>
</dbReference>
<evidence type="ECO:0000313" key="1">
    <source>
        <dbReference type="EMBL" id="CAK5274245.1"/>
    </source>
</evidence>
<dbReference type="InterPro" id="IPR027417">
    <property type="entry name" value="P-loop_NTPase"/>
</dbReference>
<proteinExistence type="predicted"/>
<dbReference type="AlphaFoldDB" id="A0AAD2HFI6"/>
<accession>A0AAD2HFI6</accession>
<reference evidence="1" key="1">
    <citation type="submission" date="2023-11" db="EMBL/GenBank/DDBJ databases">
        <authorList>
            <person name="De Vega J J."/>
            <person name="De Vega J J."/>
        </authorList>
    </citation>
    <scope>NUCLEOTIDE SEQUENCE</scope>
</reference>
<keyword evidence="2" id="KW-1185">Reference proteome</keyword>
<comment type="caution">
    <text evidence="1">The sequence shown here is derived from an EMBL/GenBank/DDBJ whole genome shotgun (WGS) entry which is preliminary data.</text>
</comment>